<reference evidence="2 3" key="1">
    <citation type="journal article" date="2012" name="Genome Biol.">
        <title>The genome of the polar eukaryotic microalga coccomyxa subellipsoidea reveals traits of cold adaptation.</title>
        <authorList>
            <person name="Blanc G."/>
            <person name="Agarkova I."/>
            <person name="Grimwood J."/>
            <person name="Kuo A."/>
            <person name="Brueggeman A."/>
            <person name="Dunigan D."/>
            <person name="Gurnon J."/>
            <person name="Ladunga I."/>
            <person name="Lindquist E."/>
            <person name="Lucas S."/>
            <person name="Pangilinan J."/>
            <person name="Proschold T."/>
            <person name="Salamov A."/>
            <person name="Schmutz J."/>
            <person name="Weeks D."/>
            <person name="Yamada T."/>
            <person name="Claverie J.M."/>
            <person name="Grigoriev I."/>
            <person name="Van Etten J."/>
            <person name="Lomsadze A."/>
            <person name="Borodovsky M."/>
        </authorList>
    </citation>
    <scope>NUCLEOTIDE SEQUENCE [LARGE SCALE GENOMIC DNA]</scope>
    <source>
        <strain evidence="2 3">C-169</strain>
    </source>
</reference>
<dbReference type="KEGG" id="csl:COCSUDRAFT_48255"/>
<sequence>MAYSRERGFRQRAFRQRQKEKQQATERQLLELSEKAAALELERDQLQRAVETATSDSQVSCTNGKSSNEALAVSFCFGEATTQLQLTHADIRSLTVDAMVDIWKMVVHKLTSSLAKMDAAPKDKRCQSRVEVLSAIELIQITIAIHHEAHTGARLG</sequence>
<dbReference type="EMBL" id="AGSI01000013">
    <property type="protein sequence ID" value="EIE21060.1"/>
    <property type="molecule type" value="Genomic_DNA"/>
</dbReference>
<organism evidence="2 3">
    <name type="scientific">Coccomyxa subellipsoidea (strain C-169)</name>
    <name type="common">Green microalga</name>
    <dbReference type="NCBI Taxonomy" id="574566"/>
    <lineage>
        <taxon>Eukaryota</taxon>
        <taxon>Viridiplantae</taxon>
        <taxon>Chlorophyta</taxon>
        <taxon>core chlorophytes</taxon>
        <taxon>Trebouxiophyceae</taxon>
        <taxon>Trebouxiophyceae incertae sedis</taxon>
        <taxon>Coccomyxaceae</taxon>
        <taxon>Coccomyxa</taxon>
        <taxon>Coccomyxa subellipsoidea</taxon>
    </lineage>
</organism>
<evidence type="ECO:0008006" key="4">
    <source>
        <dbReference type="Google" id="ProtNLM"/>
    </source>
</evidence>
<keyword evidence="3" id="KW-1185">Reference proteome</keyword>
<accession>I0YRP1</accession>
<evidence type="ECO:0000256" key="1">
    <source>
        <dbReference type="SAM" id="MobiDB-lite"/>
    </source>
</evidence>
<dbReference type="GeneID" id="17039042"/>
<name>I0YRP1_COCSC</name>
<evidence type="ECO:0000313" key="2">
    <source>
        <dbReference type="EMBL" id="EIE21060.1"/>
    </source>
</evidence>
<dbReference type="RefSeq" id="XP_005645604.1">
    <property type="nucleotide sequence ID" value="XM_005645547.1"/>
</dbReference>
<evidence type="ECO:0000313" key="3">
    <source>
        <dbReference type="Proteomes" id="UP000007264"/>
    </source>
</evidence>
<proteinExistence type="predicted"/>
<dbReference type="AlphaFoldDB" id="I0YRP1"/>
<comment type="caution">
    <text evidence="2">The sequence shown here is derived from an EMBL/GenBank/DDBJ whole genome shotgun (WGS) entry which is preliminary data.</text>
</comment>
<gene>
    <name evidence="2" type="ORF">COCSUDRAFT_48255</name>
</gene>
<feature type="region of interest" description="Disordered" evidence="1">
    <location>
        <begin position="1"/>
        <end position="26"/>
    </location>
</feature>
<dbReference type="Proteomes" id="UP000007264">
    <property type="component" value="Unassembled WGS sequence"/>
</dbReference>
<feature type="compositionally biased region" description="Basic and acidic residues" evidence="1">
    <location>
        <begin position="17"/>
        <end position="26"/>
    </location>
</feature>
<protein>
    <recommendedName>
        <fullName evidence="4">BZIP domain-containing protein</fullName>
    </recommendedName>
</protein>